<dbReference type="EMBL" id="VOCK01000003">
    <property type="protein sequence ID" value="TWQ56453.1"/>
    <property type="molecule type" value="Genomic_DNA"/>
</dbReference>
<feature type="region of interest" description="Disordered" evidence="1">
    <location>
        <begin position="19"/>
        <end position="40"/>
    </location>
</feature>
<keyword evidence="2" id="KW-0472">Membrane</keyword>
<evidence type="ECO:0000256" key="1">
    <source>
        <dbReference type="SAM" id="MobiDB-lite"/>
    </source>
</evidence>
<name>A0ABD7SE13_XANVA</name>
<dbReference type="Proteomes" id="UP000320455">
    <property type="component" value="Unassembled WGS sequence"/>
</dbReference>
<dbReference type="RefSeq" id="WP_039439251.1">
    <property type="nucleotide sequence ID" value="NZ_CP034649.1"/>
</dbReference>
<protein>
    <submittedName>
        <fullName evidence="3">Uncharacterized protein</fullName>
    </submittedName>
</protein>
<evidence type="ECO:0000313" key="3">
    <source>
        <dbReference type="EMBL" id="TWQ56453.1"/>
    </source>
</evidence>
<dbReference type="AlphaFoldDB" id="A0ABD7SE13"/>
<feature type="compositionally biased region" description="Low complexity" evidence="1">
    <location>
        <begin position="19"/>
        <end position="29"/>
    </location>
</feature>
<keyword evidence="4" id="KW-1185">Reference proteome</keyword>
<feature type="transmembrane region" description="Helical" evidence="2">
    <location>
        <begin position="104"/>
        <end position="127"/>
    </location>
</feature>
<keyword evidence="2" id="KW-0812">Transmembrane</keyword>
<proteinExistence type="predicted"/>
<keyword evidence="2" id="KW-1133">Transmembrane helix</keyword>
<reference evidence="4" key="1">
    <citation type="journal article" date="2020" name="Phytopathology">
        <title>Genomic acquisitions in emerging populations of Xanthomonas vasicola pv. vasculorum infecting corn in the U.S. and Argentina.</title>
        <authorList>
            <person name="Perez-Quintero A.L."/>
        </authorList>
    </citation>
    <scope>NUCLEOTIDE SEQUENCE [LARGE SCALE GENOMIC DNA]</scope>
    <source>
        <strain evidence="4">Xvh-L</strain>
    </source>
</reference>
<comment type="caution">
    <text evidence="3">The sequence shown here is derived from an EMBL/GenBank/DDBJ whole genome shotgun (WGS) entry which is preliminary data.</text>
</comment>
<organism evidence="3 4">
    <name type="scientific">Xanthomonas vasicola</name>
    <dbReference type="NCBI Taxonomy" id="56459"/>
    <lineage>
        <taxon>Bacteria</taxon>
        <taxon>Pseudomonadati</taxon>
        <taxon>Pseudomonadota</taxon>
        <taxon>Gammaproteobacteria</taxon>
        <taxon>Lysobacterales</taxon>
        <taxon>Lysobacteraceae</taxon>
        <taxon>Xanthomonas</taxon>
    </lineage>
</organism>
<evidence type="ECO:0000313" key="4">
    <source>
        <dbReference type="Proteomes" id="UP000320455"/>
    </source>
</evidence>
<accession>A0ABD7SE13</accession>
<feature type="transmembrane region" description="Helical" evidence="2">
    <location>
        <begin position="62"/>
        <end position="84"/>
    </location>
</feature>
<sequence>MTDSPPEPDKAFPEIAPAAREAAGAAQGRGSSNSPAPPKAKREVYLDQYELSEEAHRSFRRWAFYAVGVASLAYLVMLPIAIFFVVDDNSLAILASARGAGWHVILLTGLVLVILAAVPLSLTLALVRMISSGKQDNDEGNRNPGITTPQIELVKAMLDMVKAAK</sequence>
<gene>
    <name evidence="3" type="ORF">FQK01_02720</name>
</gene>
<evidence type="ECO:0000256" key="2">
    <source>
        <dbReference type="SAM" id="Phobius"/>
    </source>
</evidence>